<feature type="transmembrane region" description="Helical" evidence="1">
    <location>
        <begin position="214"/>
        <end position="233"/>
    </location>
</feature>
<dbReference type="Pfam" id="PF10544">
    <property type="entry name" value="T5orf172"/>
    <property type="match status" value="1"/>
</dbReference>
<evidence type="ECO:0000259" key="2">
    <source>
        <dbReference type="Pfam" id="PF10544"/>
    </source>
</evidence>
<keyword evidence="4" id="KW-1185">Reference proteome</keyword>
<feature type="domain" description="Bacteriophage T5 Orf172 DNA-binding" evidence="2">
    <location>
        <begin position="288"/>
        <end position="357"/>
    </location>
</feature>
<dbReference type="AlphaFoldDB" id="A0AAD7GGM1"/>
<feature type="transmembrane region" description="Helical" evidence="1">
    <location>
        <begin position="239"/>
        <end position="262"/>
    </location>
</feature>
<organism evidence="3 4">
    <name type="scientific">Mycena rosella</name>
    <name type="common">Pink bonnet</name>
    <name type="synonym">Agaricus rosellus</name>
    <dbReference type="NCBI Taxonomy" id="1033263"/>
    <lineage>
        <taxon>Eukaryota</taxon>
        <taxon>Fungi</taxon>
        <taxon>Dikarya</taxon>
        <taxon>Basidiomycota</taxon>
        <taxon>Agaricomycotina</taxon>
        <taxon>Agaricomycetes</taxon>
        <taxon>Agaricomycetidae</taxon>
        <taxon>Agaricales</taxon>
        <taxon>Marasmiineae</taxon>
        <taxon>Mycenaceae</taxon>
        <taxon>Mycena</taxon>
    </lineage>
</organism>
<comment type="caution">
    <text evidence="3">The sequence shown here is derived from an EMBL/GenBank/DDBJ whole genome shotgun (WGS) entry which is preliminary data.</text>
</comment>
<evidence type="ECO:0000313" key="3">
    <source>
        <dbReference type="EMBL" id="KAJ7688123.1"/>
    </source>
</evidence>
<name>A0AAD7GGM1_MYCRO</name>
<sequence length="392" mass="44117">MVPRRRGLVFIELAADRRSHGSATLRARLHRPQIGRVDTPRLSRAHTASNALMVLCRRGLVSIALKSADSMYPDSYELILPAHYQGRLICLSAALMVPCRRCLAASSSLPSTASQLYTASDALIVPRRRCLVVARCSQILTGPYTSWFRALAASPPTKCAQVFAVADAVLNVWIRPHDTNLWEGFVGSLRSTSGLQRLDRPAYAPQQALPPCDLCSLLSFLIVLVAALLPTLLVSPPAFLVPAFLVQLLLLLLLLAALLFLFSRHFWRDVTPTRQYHQPTAVAIGQTGVVKFGHTAHPTKRPRQWARQCKGQHQHWQYRWEVPFAAKFESLIHEHFKRAGAWLGPSKCEFCPVSHLETYDYRRCGGRDAMFEVVETYLRRLRWAIVRYDMSA</sequence>
<keyword evidence="1" id="KW-0812">Transmembrane</keyword>
<dbReference type="Proteomes" id="UP001221757">
    <property type="component" value="Unassembled WGS sequence"/>
</dbReference>
<evidence type="ECO:0000313" key="4">
    <source>
        <dbReference type="Proteomes" id="UP001221757"/>
    </source>
</evidence>
<dbReference type="EMBL" id="JARKIE010000081">
    <property type="protein sequence ID" value="KAJ7688123.1"/>
    <property type="molecule type" value="Genomic_DNA"/>
</dbReference>
<keyword evidence="1" id="KW-1133">Transmembrane helix</keyword>
<dbReference type="InterPro" id="IPR018306">
    <property type="entry name" value="Phage_T5_Orf172_DNA-bd"/>
</dbReference>
<protein>
    <recommendedName>
        <fullName evidence="2">Bacteriophage T5 Orf172 DNA-binding domain-containing protein</fullName>
    </recommendedName>
</protein>
<proteinExistence type="predicted"/>
<keyword evidence="1" id="KW-0472">Membrane</keyword>
<gene>
    <name evidence="3" type="ORF">B0H17DRAFT_1203132</name>
</gene>
<reference evidence="3" key="1">
    <citation type="submission" date="2023-03" db="EMBL/GenBank/DDBJ databases">
        <title>Massive genome expansion in bonnet fungi (Mycena s.s.) driven by repeated elements and novel gene families across ecological guilds.</title>
        <authorList>
            <consortium name="Lawrence Berkeley National Laboratory"/>
            <person name="Harder C.B."/>
            <person name="Miyauchi S."/>
            <person name="Viragh M."/>
            <person name="Kuo A."/>
            <person name="Thoen E."/>
            <person name="Andreopoulos B."/>
            <person name="Lu D."/>
            <person name="Skrede I."/>
            <person name="Drula E."/>
            <person name="Henrissat B."/>
            <person name="Morin E."/>
            <person name="Kohler A."/>
            <person name="Barry K."/>
            <person name="LaButti K."/>
            <person name="Morin E."/>
            <person name="Salamov A."/>
            <person name="Lipzen A."/>
            <person name="Mereny Z."/>
            <person name="Hegedus B."/>
            <person name="Baldrian P."/>
            <person name="Stursova M."/>
            <person name="Weitz H."/>
            <person name="Taylor A."/>
            <person name="Grigoriev I.V."/>
            <person name="Nagy L.G."/>
            <person name="Martin F."/>
            <person name="Kauserud H."/>
        </authorList>
    </citation>
    <scope>NUCLEOTIDE SEQUENCE</scope>
    <source>
        <strain evidence="3">CBHHK067</strain>
    </source>
</reference>
<evidence type="ECO:0000256" key="1">
    <source>
        <dbReference type="SAM" id="Phobius"/>
    </source>
</evidence>
<accession>A0AAD7GGM1</accession>